<evidence type="ECO:0000313" key="1">
    <source>
        <dbReference type="EMBL" id="ERI86591.1"/>
    </source>
</evidence>
<gene>
    <name evidence="1" type="ORF">HMPREF1981_00822</name>
</gene>
<protein>
    <submittedName>
        <fullName evidence="1">Uncharacterized protein</fullName>
    </submittedName>
</protein>
<evidence type="ECO:0000313" key="2">
    <source>
        <dbReference type="Proteomes" id="UP000016496"/>
    </source>
</evidence>
<sequence>MALFLVPKNFIIHIPSPANGLPALMNADGIITMRPRQNDIPHHMQT</sequence>
<dbReference type="AlphaFoldDB" id="U2E2Q7"/>
<dbReference type="HOGENOM" id="CLU_3180348_0_0_10"/>
<dbReference type="EMBL" id="AWSV01000052">
    <property type="protein sequence ID" value="ERI86591.1"/>
    <property type="molecule type" value="Genomic_DNA"/>
</dbReference>
<organism evidence="1 2">
    <name type="scientific">Bacteroides pyogenes F0041</name>
    <dbReference type="NCBI Taxonomy" id="1321819"/>
    <lineage>
        <taxon>Bacteria</taxon>
        <taxon>Pseudomonadati</taxon>
        <taxon>Bacteroidota</taxon>
        <taxon>Bacteroidia</taxon>
        <taxon>Bacteroidales</taxon>
        <taxon>Bacteroidaceae</taxon>
        <taxon>Bacteroides</taxon>
    </lineage>
</organism>
<proteinExistence type="predicted"/>
<dbReference type="Proteomes" id="UP000016496">
    <property type="component" value="Unassembled WGS sequence"/>
</dbReference>
<accession>U2E2Q7</accession>
<comment type="caution">
    <text evidence="1">The sequence shown here is derived from an EMBL/GenBank/DDBJ whole genome shotgun (WGS) entry which is preliminary data.</text>
</comment>
<reference evidence="1 2" key="1">
    <citation type="submission" date="2013-08" db="EMBL/GenBank/DDBJ databases">
        <authorList>
            <person name="Weinstock G."/>
            <person name="Sodergren E."/>
            <person name="Wylie T."/>
            <person name="Fulton L."/>
            <person name="Fulton R."/>
            <person name="Fronick C."/>
            <person name="O'Laughlin M."/>
            <person name="Godfrey J."/>
            <person name="Miner T."/>
            <person name="Herter B."/>
            <person name="Appelbaum E."/>
            <person name="Cordes M."/>
            <person name="Lek S."/>
            <person name="Wollam A."/>
            <person name="Pepin K.H."/>
            <person name="Palsikar V.B."/>
            <person name="Mitreva M."/>
            <person name="Wilson R.K."/>
        </authorList>
    </citation>
    <scope>NUCLEOTIDE SEQUENCE [LARGE SCALE GENOMIC DNA]</scope>
    <source>
        <strain evidence="1 2">F0041</strain>
    </source>
</reference>
<name>U2E2Q7_9BACE</name>